<dbReference type="InterPro" id="IPR037191">
    <property type="entry name" value="VPS9_dom_sf"/>
</dbReference>
<dbReference type="Pfam" id="PF02204">
    <property type="entry name" value="VPS9"/>
    <property type="match status" value="1"/>
</dbReference>
<dbReference type="Gene3D" id="1.20.1050.80">
    <property type="entry name" value="VPS9 domain"/>
    <property type="match status" value="1"/>
</dbReference>
<organism evidence="2 3">
    <name type="scientific">Saprolegnia parasitica (strain CBS 223.65)</name>
    <dbReference type="NCBI Taxonomy" id="695850"/>
    <lineage>
        <taxon>Eukaryota</taxon>
        <taxon>Sar</taxon>
        <taxon>Stramenopiles</taxon>
        <taxon>Oomycota</taxon>
        <taxon>Saprolegniomycetes</taxon>
        <taxon>Saprolegniales</taxon>
        <taxon>Saprolegniaceae</taxon>
        <taxon>Saprolegnia</taxon>
    </lineage>
</organism>
<gene>
    <name evidence="2" type="ORF">SPRG_07673</name>
</gene>
<evidence type="ECO:0000313" key="2">
    <source>
        <dbReference type="EMBL" id="KDO26960.1"/>
    </source>
</evidence>
<dbReference type="EMBL" id="KK583220">
    <property type="protein sequence ID" value="KDO26960.1"/>
    <property type="molecule type" value="Genomic_DNA"/>
</dbReference>
<evidence type="ECO:0000313" key="3">
    <source>
        <dbReference type="Proteomes" id="UP000030745"/>
    </source>
</evidence>
<dbReference type="InterPro" id="IPR003123">
    <property type="entry name" value="VPS9"/>
</dbReference>
<reference evidence="2 3" key="1">
    <citation type="journal article" date="2013" name="PLoS Genet.">
        <title>Distinctive expansion of potential virulence genes in the genome of the oomycete fish pathogen Saprolegnia parasitica.</title>
        <authorList>
            <person name="Jiang R.H."/>
            <person name="de Bruijn I."/>
            <person name="Haas B.J."/>
            <person name="Belmonte R."/>
            <person name="Lobach L."/>
            <person name="Christie J."/>
            <person name="van den Ackerveken G."/>
            <person name="Bottin A."/>
            <person name="Bulone V."/>
            <person name="Diaz-Moreno S.M."/>
            <person name="Dumas B."/>
            <person name="Fan L."/>
            <person name="Gaulin E."/>
            <person name="Govers F."/>
            <person name="Grenville-Briggs L.J."/>
            <person name="Horner N.R."/>
            <person name="Levin J.Z."/>
            <person name="Mammella M."/>
            <person name="Meijer H.J."/>
            <person name="Morris P."/>
            <person name="Nusbaum C."/>
            <person name="Oome S."/>
            <person name="Phillips A.J."/>
            <person name="van Rooyen D."/>
            <person name="Rzeszutek E."/>
            <person name="Saraiva M."/>
            <person name="Secombes C.J."/>
            <person name="Seidl M.F."/>
            <person name="Snel B."/>
            <person name="Stassen J.H."/>
            <person name="Sykes S."/>
            <person name="Tripathy S."/>
            <person name="van den Berg H."/>
            <person name="Vega-Arreguin J.C."/>
            <person name="Wawra S."/>
            <person name="Young S.K."/>
            <person name="Zeng Q."/>
            <person name="Dieguez-Uribeondo J."/>
            <person name="Russ C."/>
            <person name="Tyler B.M."/>
            <person name="van West P."/>
        </authorList>
    </citation>
    <scope>NUCLEOTIDE SEQUENCE [LARGE SCALE GENOMIC DNA]</scope>
    <source>
        <strain evidence="2 3">CBS 223.65</strain>
    </source>
</reference>
<accession>A0A067CCP5</accession>
<keyword evidence="3" id="KW-1185">Reference proteome</keyword>
<dbReference type="SUPFAM" id="SSF109993">
    <property type="entry name" value="VPS9 domain"/>
    <property type="match status" value="1"/>
</dbReference>
<dbReference type="OrthoDB" id="300289at2759"/>
<sequence>MRLARGCDYDAEVETVRAAIDEYRLHLTEILVEREASYEAAVAAHRRLSTQWAARLRPLAPEGLPRTCVEKIRFLSVLMLSVTSLQVEMEACVVDLLRSRLQATEDLVQALASSPTKHLVEAILDATWTSPVTSLIESNVPHSMLRHRRTHLEAAMRHAYSVILAMPTNDEELGCVDAAKPKEVATVLGALQAATSAAASSGGRFPVSHLNAFRRCVSDTRTRCGRLLRDWAAKLLADAEATFGIESGNNASDLDHVFVPGLTSLIPATTDRIYVTGIRVTHLPPPKTLLAFERYFALRVQDEFQCPTGEGAASSALRMCVHHTVFSAIAKIAAAYEVQTTPGFSRQLYHFGHATSSVDLTTLGAPATVVAAGSLPATEAAIARIAVEVTPGGVVAAVLDAMHTMHNEVGQLGCPSLNADVLIPLLIFVIARANVPALLRRLALASTFSFDDGSEAAYYLTCMQAAVSVVLGDATHCATCADAFDSLVVAEVSTPPEATTSSPPLVDMAALSAWIATRRVTEETLLLVEAWMA</sequence>
<dbReference type="GeneID" id="24129929"/>
<dbReference type="RefSeq" id="XP_012202341.1">
    <property type="nucleotide sequence ID" value="XM_012346951.1"/>
</dbReference>
<dbReference type="AlphaFoldDB" id="A0A067CCP5"/>
<proteinExistence type="predicted"/>
<evidence type="ECO:0000259" key="1">
    <source>
        <dbReference type="PROSITE" id="PS51205"/>
    </source>
</evidence>
<protein>
    <recommendedName>
        <fullName evidence="1">VPS9 domain-containing protein</fullName>
    </recommendedName>
</protein>
<dbReference type="Proteomes" id="UP000030745">
    <property type="component" value="Unassembled WGS sequence"/>
</dbReference>
<dbReference type="PROSITE" id="PS51205">
    <property type="entry name" value="VPS9"/>
    <property type="match status" value="1"/>
</dbReference>
<name>A0A067CCP5_SAPPC</name>
<dbReference type="VEuPathDB" id="FungiDB:SPRG_07673"/>
<dbReference type="OMA" id="DATHCAT"/>
<dbReference type="KEGG" id="spar:SPRG_07673"/>
<feature type="domain" description="VPS9" evidence="1">
    <location>
        <begin position="342"/>
        <end position="479"/>
    </location>
</feature>